<reference evidence="1 2" key="1">
    <citation type="submission" date="2024-05" db="EMBL/GenBank/DDBJ databases">
        <title>A draft genome resource for the thread blight pathogen Marasmius tenuissimus strain MS-2.</title>
        <authorList>
            <person name="Yulfo-Soto G.E."/>
            <person name="Baruah I.K."/>
            <person name="Amoako-Attah I."/>
            <person name="Bukari Y."/>
            <person name="Meinhardt L.W."/>
            <person name="Bailey B.A."/>
            <person name="Cohen S.P."/>
        </authorList>
    </citation>
    <scope>NUCLEOTIDE SEQUENCE [LARGE SCALE GENOMIC DNA]</scope>
    <source>
        <strain evidence="1 2">MS-2</strain>
    </source>
</reference>
<evidence type="ECO:0000313" key="2">
    <source>
        <dbReference type="Proteomes" id="UP001437256"/>
    </source>
</evidence>
<evidence type="ECO:0000313" key="1">
    <source>
        <dbReference type="EMBL" id="KAL0066725.1"/>
    </source>
</evidence>
<comment type="caution">
    <text evidence="1">The sequence shown here is derived from an EMBL/GenBank/DDBJ whole genome shotgun (WGS) entry which is preliminary data.</text>
</comment>
<sequence>MVSLILIPLVEQYHDVLRADVLRIHDVHHDSFESEIRRQRVRWGWAEDIQADKKISVATIVNRGPSKVTVMSYSGPEAYKAWRHDFELYSRCESANLAQLFAINRSKIPLLVFHGDLLPLAHFQKRIGGMGQMYLETVRKRLGCWYDELWMDPARGVLCRGPMGPSCVINHFGFDWKVVPSDVELLKNDVLIRYLSSLSPEDELDLDVLQGLAWQCEGEVSDSRVQQPVVMSSLTDTYIAAGGGVWEGRGCLGARKELENGLTRFKLEPAGQCRHLQLDLDWEPEICTWIAQSSSVLHAHQIPLEGDLSSYGLIVPAKLAGTLSKSKAKRKLRQQGPSIYLFIRPASVTRATFWSFDEIGDTSISDSLCKYLGLPLCLLASRTRKYSWSTQVYQTQSEYQVMRGWDPATTEFSSRYELPIYKIISESAGRFVNIDTSVSQGHGPEGRLHAGRSLRALFEDIRHEGETTG</sequence>
<dbReference type="Proteomes" id="UP001437256">
    <property type="component" value="Unassembled WGS sequence"/>
</dbReference>
<proteinExistence type="predicted"/>
<keyword evidence="2" id="KW-1185">Reference proteome</keyword>
<name>A0ABR2ZZM6_9AGAR</name>
<dbReference type="EMBL" id="JBBXMP010000033">
    <property type="protein sequence ID" value="KAL0066725.1"/>
    <property type="molecule type" value="Genomic_DNA"/>
</dbReference>
<gene>
    <name evidence="1" type="ORF">AAF712_006330</name>
</gene>
<protein>
    <submittedName>
        <fullName evidence="1">Uncharacterized protein</fullName>
    </submittedName>
</protein>
<organism evidence="1 2">
    <name type="scientific">Marasmius tenuissimus</name>
    <dbReference type="NCBI Taxonomy" id="585030"/>
    <lineage>
        <taxon>Eukaryota</taxon>
        <taxon>Fungi</taxon>
        <taxon>Dikarya</taxon>
        <taxon>Basidiomycota</taxon>
        <taxon>Agaricomycotina</taxon>
        <taxon>Agaricomycetes</taxon>
        <taxon>Agaricomycetidae</taxon>
        <taxon>Agaricales</taxon>
        <taxon>Marasmiineae</taxon>
        <taxon>Marasmiaceae</taxon>
        <taxon>Marasmius</taxon>
    </lineage>
</organism>
<accession>A0ABR2ZZM6</accession>